<dbReference type="GO" id="GO:0051015">
    <property type="term" value="F:actin filament binding"/>
    <property type="evidence" value="ECO:0007669"/>
    <property type="project" value="TreeGrafter"/>
</dbReference>
<feature type="region of interest" description="Disordered" evidence="11">
    <location>
        <begin position="3034"/>
        <end position="3069"/>
    </location>
</feature>
<proteinExistence type="inferred from homology"/>
<dbReference type="Gene3D" id="3.40.850.10">
    <property type="entry name" value="Kinesin motor domain"/>
    <property type="match status" value="1"/>
</dbReference>
<dbReference type="SUPFAM" id="SSF90257">
    <property type="entry name" value="Myosin rod fragments"/>
    <property type="match status" value="1"/>
</dbReference>
<dbReference type="Pfam" id="PF00063">
    <property type="entry name" value="Myosin_head"/>
    <property type="match status" value="1"/>
</dbReference>
<evidence type="ECO:0000259" key="14">
    <source>
        <dbReference type="PROSITE" id="PS51456"/>
    </source>
</evidence>
<protein>
    <recommendedName>
        <fullName evidence="17">Myosin XVIIIA</fullName>
    </recommendedName>
</protein>
<comment type="caution">
    <text evidence="15">The sequence shown here is derived from an EMBL/GenBank/DDBJ whole genome shotgun (WGS) entry which is preliminary data.</text>
</comment>
<evidence type="ECO:0000256" key="11">
    <source>
        <dbReference type="SAM" id="MobiDB-lite"/>
    </source>
</evidence>
<dbReference type="Gene3D" id="1.20.5.1160">
    <property type="entry name" value="Vasodilator-stimulated phosphoprotein"/>
    <property type="match status" value="1"/>
</dbReference>
<evidence type="ECO:0000313" key="16">
    <source>
        <dbReference type="Proteomes" id="UP001274896"/>
    </source>
</evidence>
<keyword evidence="4" id="KW-0597">Phosphoprotein</keyword>
<dbReference type="Gene3D" id="4.10.270.10">
    <property type="entry name" value="Myosin, subunit A"/>
    <property type="match status" value="1"/>
</dbReference>
<feature type="region of interest" description="Disordered" evidence="11">
    <location>
        <begin position="3092"/>
        <end position="3298"/>
    </location>
</feature>
<feature type="compositionally biased region" description="Polar residues" evidence="11">
    <location>
        <begin position="1024"/>
        <end position="1036"/>
    </location>
</feature>
<reference evidence="15" key="1">
    <citation type="submission" date="2023-06" db="EMBL/GenBank/DDBJ databases">
        <title>Male Hemibagrus guttatus genome.</title>
        <authorList>
            <person name="Bian C."/>
        </authorList>
    </citation>
    <scope>NUCLEOTIDE SEQUENCE</scope>
    <source>
        <strain evidence="15">Male_cb2023</strain>
        <tissue evidence="15">Muscle</tissue>
    </source>
</reference>
<dbReference type="InterPro" id="IPR057772">
    <property type="entry name" value="SH3_Myo18a"/>
</dbReference>
<dbReference type="Gene3D" id="2.30.42.10">
    <property type="match status" value="1"/>
</dbReference>
<accession>A0AAE0QUF9</accession>
<evidence type="ECO:0000259" key="13">
    <source>
        <dbReference type="PROSITE" id="PS50878"/>
    </source>
</evidence>
<feature type="compositionally biased region" description="Low complexity" evidence="11">
    <location>
        <begin position="3034"/>
        <end position="3053"/>
    </location>
</feature>
<feature type="compositionally biased region" description="Basic residues" evidence="11">
    <location>
        <begin position="3177"/>
        <end position="3190"/>
    </location>
</feature>
<evidence type="ECO:0000256" key="3">
    <source>
        <dbReference type="ARBA" id="ARBA00022490"/>
    </source>
</evidence>
<evidence type="ECO:0000259" key="12">
    <source>
        <dbReference type="PROSITE" id="PS50106"/>
    </source>
</evidence>
<feature type="compositionally biased region" description="Basic and acidic residues" evidence="11">
    <location>
        <begin position="709"/>
        <end position="729"/>
    </location>
</feature>
<dbReference type="InterPro" id="IPR000048">
    <property type="entry name" value="IQ_motif_EF-hand-BS"/>
</dbReference>
<feature type="region of interest" description="Disordered" evidence="11">
    <location>
        <begin position="2070"/>
        <end position="2091"/>
    </location>
</feature>
<feature type="region of interest" description="Disordered" evidence="11">
    <location>
        <begin position="2255"/>
        <end position="2300"/>
    </location>
</feature>
<dbReference type="CDD" id="cd01386">
    <property type="entry name" value="MYSc_Myo18"/>
    <property type="match status" value="1"/>
</dbReference>
<evidence type="ECO:0000256" key="7">
    <source>
        <dbReference type="ARBA" id="ARBA00023054"/>
    </source>
</evidence>
<evidence type="ECO:0000256" key="1">
    <source>
        <dbReference type="ARBA" id="ARBA00004496"/>
    </source>
</evidence>
<dbReference type="GO" id="GO:0032982">
    <property type="term" value="C:myosin filament"/>
    <property type="evidence" value="ECO:0007669"/>
    <property type="project" value="TreeGrafter"/>
</dbReference>
<dbReference type="InterPro" id="IPR027417">
    <property type="entry name" value="P-loop_NTPase"/>
</dbReference>
<gene>
    <name evidence="15" type="ORF">QTP70_025926</name>
</gene>
<feature type="compositionally biased region" description="Basic and acidic residues" evidence="11">
    <location>
        <begin position="2255"/>
        <end position="2277"/>
    </location>
</feature>
<evidence type="ECO:0000256" key="10">
    <source>
        <dbReference type="PROSITE-ProRule" id="PRU00782"/>
    </source>
</evidence>
<feature type="region of interest" description="Disordered" evidence="11">
    <location>
        <begin position="975"/>
        <end position="1045"/>
    </location>
</feature>
<dbReference type="PROSITE" id="PS50878">
    <property type="entry name" value="RT_POL"/>
    <property type="match status" value="1"/>
</dbReference>
<feature type="region of interest" description="Disordered" evidence="11">
    <location>
        <begin position="2751"/>
        <end position="2893"/>
    </location>
</feature>
<dbReference type="Pfam" id="PF01576">
    <property type="entry name" value="Myosin_tail_1"/>
    <property type="match status" value="1"/>
</dbReference>
<keyword evidence="9 10" id="KW-0505">Motor protein</keyword>
<dbReference type="SMART" id="SM00015">
    <property type="entry name" value="IQ"/>
    <property type="match status" value="1"/>
</dbReference>
<dbReference type="GO" id="GO:0005524">
    <property type="term" value="F:ATP binding"/>
    <property type="evidence" value="ECO:0007669"/>
    <property type="project" value="UniProtKB-UniRule"/>
</dbReference>
<feature type="compositionally biased region" description="Basic and acidic residues" evidence="11">
    <location>
        <begin position="3167"/>
        <end position="3176"/>
    </location>
</feature>
<evidence type="ECO:0000313" key="15">
    <source>
        <dbReference type="EMBL" id="KAK3531697.1"/>
    </source>
</evidence>
<dbReference type="SMART" id="SM00242">
    <property type="entry name" value="MYSc"/>
    <property type="match status" value="1"/>
</dbReference>
<dbReference type="FunFam" id="2.30.42.10:FF:000059">
    <property type="entry name" value="unconventional myosin-XVIIIa isoform X1"/>
    <property type="match status" value="1"/>
</dbReference>
<evidence type="ECO:0000256" key="4">
    <source>
        <dbReference type="ARBA" id="ARBA00022553"/>
    </source>
</evidence>
<dbReference type="PANTHER" id="PTHR45615">
    <property type="entry name" value="MYOSIN HEAVY CHAIN, NON-MUSCLE"/>
    <property type="match status" value="1"/>
</dbReference>
<dbReference type="PANTHER" id="PTHR45615:SF13">
    <property type="entry name" value="UNCONVENTIONAL MYOSIN-XVIIIA"/>
    <property type="match status" value="1"/>
</dbReference>
<feature type="compositionally biased region" description="Basic and acidic residues" evidence="11">
    <location>
        <begin position="853"/>
        <end position="879"/>
    </location>
</feature>
<keyword evidence="10" id="KW-0009">Actin-binding</keyword>
<feature type="compositionally biased region" description="Low complexity" evidence="11">
    <location>
        <begin position="3194"/>
        <end position="3214"/>
    </location>
</feature>
<sequence>MSAAELRSLDEMSMRRGFFNLNRSSKRDSRNKLEISNPIPIKVASSMELTLNDIESDGLSNRSSVVLDSEQLSAASSSDDLKGDYGSSVRERAARFGPLASHNSQMSQIMKRFSFSQRSKEESASEGSTPSGQNSAAPSPQVENKLLVIEHKQSLQQQTAEVRKVRIPEMVEKTFTASLRLPAVVPPLTPEIRELELQRRNTGDFGFSLRRTTMLDRAADGSVYRRVVHFAEPGAGTKDLALGLVPGDRLVEINGRNVESKTRDEIVEMIRQSGDSVRLKVQPILELSELSRCWLRNTDGLRRDALDSHLIYTVYNGGGELLASTGDIVGRWKEFFEDLLNPTDTPSVEQPEAEDSEVDSSITQAEVTEVVQQLLSGKAPRVDEIRPEYLKSLDVVGLSWLTRLCNIAWRSGTVPLDWVTGVVVPLFKKGDRRVCSNFRGITLLSLPGKVYSRLLERRVRPLVEPRIQEEQCGFCPSCGTVDQLYTLHRVLEGSWEFAQPVHMCSVDLEKAFDSVPRGILWEVLWEYGVRGPLLRAVWSLYDRSRSLVRIASCKSDLFPVNVGLRQGCPLSLVLFITFMDRISSRSQGLEGIWFWDHRISLLLFADDVVLLALSSQDLQHALGRFAAECEAAGMRVSTGSRLEKGGLHPPDSNGSLSSRSQSVPCLEPAKVLLRTKSPQPARDPPGNAQPQLRERYKSPSPTRNRFSIKKAEPSKVHERFKSPEPRSDLQSHGPVLNGDSKTNGSLASNTTTTVSVNQPEMTEDPESVTHKKVVKVVKRFVRREEPADGNTAASLSKTPAEPPKSAPEPPRSMPASVPKVMKVPMFSFKHDTIKKEEKDDISSGLASLMSRGRTRDLRPHPCKEVSTEKQEHKKEENTENKGSSSVTGESERKSEVSQSVQKPETSENMHSKPEEKTLAPSPPTSPATSSPVKSPVSSPPGFNPAPKRVPVPKPSPMAPLAGFIPKTTEFLKTTKVSAQPASIPDPKTAPVVPKPAPVNSKVPPHHTPVKSTINSCPEPLATSPGFTPTPKQLTTKSLKESPPLSPTEAAQRRLEQIFFASGQVEDDPVAILQAAHAAAAQPKVKTEEQIAAEQAWYGSEKVWLVHKDGFSLATLLKTEAGSMPEGKVKIKLEHDGTVLDVDEDDVDKANPPSFDRSEDLATLLYLNESSVMHCLRQRYGGNLIHTYTGPSMVVINPISAPSMYSEKVMHMFKGCRREDTAPHIYAVAQSAYRNLLTTRQDQSIVLLGRSGSGKTTNCQHLVQYLLSIAGSTGKIFSAEKWQAVYTILEAFGNCATSMNSNASRFSQIVSLDFDQAGQVASASIQTMLLEKLRVAKRPEAESTYNVFYYMMAGADNTLRTELHFNHFAENNTFGIMPQSKSEDKQKAAQQFIKLQAAMKVLGISADEQKALWLILGAIYHLGAAGATKAGRKQFARHEWAQKAAYLLGCTLEELSSSIFKHHPKGTLQRSTSFRQGPDDMGAGESPGTKITALECLEAMAAGLYTELFTLVISLINRSAPSLISSTLRMPLQPSPTEELNGVALKSSQHSLCSLLIVDTPGFQNPRLAKRGATFEELCHNYAQERLQALFQERTFVQELERYKEENIELALDDIEPSTSLSVAAIDQASTQALVRTLARTDEARGLLWLMEEEALQPGGSEETLLERLFSYYGPTEGEVKGPNLLLKSEKPHHFLLGHSHGTDWVEYDVLGWLSHAKQNPASQNAVTLLQVSQKKNINVLFMGRSGGATVLSGSIAGLEGGSQLALRRATSMRKTFTTGMAAVKKKSLCIQIKLQVDALIDTVRRSRVHFVHCLLPKAEALSGEPRVHGESCDTGLMQLDVVLLRAQLRGSKLLDALRIYRQGNSLIKLINLTQSAQPLALLSLQGYPDHMVFSEFRRRFDVLAPHLTKKHGRNYIVTDEKRAVEELLEFLELEKSSYHMGLSRVFFRAGVLAKLEEQRDLQTRRNITLFQATCRGYLARQAFKKRKIQDLAIRCIQKNIKKNRGVKDWPWWKVFTTVRPLIQVQLSEEQIRGKDEEIQQLKLKLEKVEKERNEMRLNTDRLESRITELSSELADERNTGESASQLLESETSERLRLEKDMKDLQYICVFICLAELAYEAKYDSMKKQMESMEMEVMETRLIHASELNGEMDDDDTGKTSINFFSNLSNNSSPVGSDHTGGEWRLKYERAVREIEFTKKRLQQEFDDKLEVEQQNKRQIERRLTDMQADNEEVQRVAQQLKKKCQKLTAELQDTKLHLEGQQSRNHELEKKQRKFDSEQSQAQEEVQKERSQREKLSREKDMLTGEVFSLRQQLEDKDLEMCALNLKLEQMEAELQDLNSQESKDEASLAKVKKQLRDLEAKVKDQEEELDEQAGTIQMLEQAKLRLEMEMERLRQTHSKEIESKDDEVEEIRQSCTKKLKQMEVQLEEEYEDKQKVLRERRELEAKLLTAQEQVSHRDVETEKRLRKDLKRTKALLADAQIMLDHLKNNAPSKREIAQLKNQLEESEFTCAAAVKARKAMEVEIEDLHVQMDDISKAKQALEEQLSRVQREKNDLQSRMEEDQEDMNELMKKHKAAVAQSSQSLAQVSELQTQLEEAMKEKQEVQERLTALQSQLEFQEQSMVDKSLVSRQEAKIRELETKLEFEKTQVKRLESLVSRLKENVEKLTEERDHRSSSENREKEQNKRLQRQIRDLKEEMAELAKKENEASRKKHELEMDIESLEAANQSLQADLKLAFKRIGDLQAAIEDEMESDDNEDLINSEGDSDSCSEVEDRVDGVKSWLSKNKGSAKNLSDDNLKSPRYAANSDAKEGKEWQENGKEGKGLDQSRPVSVMSSLSYRKRSNLKDSLGGKGDEDSLFSALKEQDDSQELSSFRKSKPKQHDARDSYSVSSWIKDDLDDRGSVLSQAYSDTASKARKGMDSRWSELDKESVVSSVGPSRASWLDDDVKSSVSTASMLSRRRSMSRLDEHQSERGSAVSPSLSCRSPGSVSRRSPGSVSRADSHMSLARSCRLSEFDMDDDAMSVAYSELHSNSFSPHHSSSGRSMSMPPRARTTDSDLPDASDLKPVSHRSYLDPALEAAINEVLNFKPIKFKRSSLEDSETETSKPDKRMQEEDDEVKSVRSGRDSRSSSSMRRSASAVDFHRSNSSLSTRSRKKSKSRKRRSHSSDSSESERRRRSKKKGKKKKSKKESSSSSSSSSSESQSSSESDSSSGASTISYRSANSVKRGPGRQASASEDEREPGGCSEAAPPRSKKEEKKRKKNVDSPSHRPKTLLPQQIRRGRRGGGEGRKAHSPKRLPLLMHLEQLPECPGQAEDVFHFCTLTNMQIHKLSLTLYFSHTHPHSHTHMHIILTCYNKVLASWNPDPSEMIYM</sequence>
<keyword evidence="8 10" id="KW-0518">Myosin</keyword>
<feature type="domain" description="Myosin motor" evidence="14">
    <location>
        <begin position="1155"/>
        <end position="1960"/>
    </location>
</feature>
<dbReference type="Pfam" id="PF24556">
    <property type="entry name" value="SH3_Myosin-XVIIIa"/>
    <property type="match status" value="1"/>
</dbReference>
<feature type="compositionally biased region" description="Low complexity" evidence="11">
    <location>
        <begin position="926"/>
        <end position="936"/>
    </location>
</feature>
<comment type="similarity">
    <text evidence="2 10">Belongs to the TRAFAC class myosin-kinesin ATPase superfamily. Myosin family.</text>
</comment>
<dbReference type="InterPro" id="IPR036961">
    <property type="entry name" value="Kinesin_motor_dom_sf"/>
</dbReference>
<dbReference type="InterPro" id="IPR001609">
    <property type="entry name" value="Myosin_head_motor_dom-like"/>
</dbReference>
<evidence type="ECO:0008006" key="17">
    <source>
        <dbReference type="Google" id="ProtNLM"/>
    </source>
</evidence>
<feature type="compositionally biased region" description="Low complexity" evidence="11">
    <location>
        <begin position="984"/>
        <end position="1002"/>
    </location>
</feature>
<evidence type="ECO:0000256" key="6">
    <source>
        <dbReference type="ARBA" id="ARBA00022840"/>
    </source>
</evidence>
<keyword evidence="3" id="KW-0963">Cytoplasm</keyword>
<dbReference type="SMART" id="SM00228">
    <property type="entry name" value="PDZ"/>
    <property type="match status" value="1"/>
</dbReference>
<feature type="compositionally biased region" description="Basic residues" evidence="11">
    <location>
        <begin position="3154"/>
        <end position="3166"/>
    </location>
</feature>
<dbReference type="GO" id="GO:0016460">
    <property type="term" value="C:myosin II complex"/>
    <property type="evidence" value="ECO:0007669"/>
    <property type="project" value="TreeGrafter"/>
</dbReference>
<feature type="compositionally biased region" description="Pro residues" evidence="11">
    <location>
        <begin position="937"/>
        <end position="957"/>
    </location>
</feature>
<dbReference type="EMBL" id="JAUCMX010000011">
    <property type="protein sequence ID" value="KAK3531697.1"/>
    <property type="molecule type" value="Genomic_DNA"/>
</dbReference>
<feature type="compositionally biased region" description="Basic and acidic residues" evidence="11">
    <location>
        <begin position="828"/>
        <end position="841"/>
    </location>
</feature>
<dbReference type="GO" id="GO:0031032">
    <property type="term" value="P:actomyosin structure organization"/>
    <property type="evidence" value="ECO:0007669"/>
    <property type="project" value="TreeGrafter"/>
</dbReference>
<dbReference type="InterPro" id="IPR036034">
    <property type="entry name" value="PDZ_sf"/>
</dbReference>
<dbReference type="PROSITE" id="PS50096">
    <property type="entry name" value="IQ"/>
    <property type="match status" value="1"/>
</dbReference>
<dbReference type="GO" id="GO:0005737">
    <property type="term" value="C:cytoplasm"/>
    <property type="evidence" value="ECO:0007669"/>
    <property type="project" value="UniProtKB-SubCell"/>
</dbReference>
<dbReference type="FunFam" id="4.10.270.10:FF:000002">
    <property type="entry name" value="unconventional myosin-XVIIIa isoform X1"/>
    <property type="match status" value="1"/>
</dbReference>
<dbReference type="PROSITE" id="PS50106">
    <property type="entry name" value="PDZ"/>
    <property type="match status" value="1"/>
</dbReference>
<dbReference type="InterPro" id="IPR002928">
    <property type="entry name" value="Myosin_tail"/>
</dbReference>
<evidence type="ECO:0000256" key="8">
    <source>
        <dbReference type="ARBA" id="ARBA00023123"/>
    </source>
</evidence>
<comment type="subcellular location">
    <subcellularLocation>
        <location evidence="1">Cytoplasm</location>
    </subcellularLocation>
</comment>
<feature type="compositionally biased region" description="Polar residues" evidence="11">
    <location>
        <begin position="2830"/>
        <end position="2839"/>
    </location>
</feature>
<feature type="compositionally biased region" description="Acidic residues" evidence="11">
    <location>
        <begin position="2751"/>
        <end position="2772"/>
    </location>
</feature>
<dbReference type="InterPro" id="IPR036064">
    <property type="entry name" value="MYSc_Myo18"/>
</dbReference>
<dbReference type="InterPro" id="IPR043502">
    <property type="entry name" value="DNA/RNA_pol_sf"/>
</dbReference>
<feature type="compositionally biased region" description="Pro residues" evidence="11">
    <location>
        <begin position="800"/>
        <end position="812"/>
    </location>
</feature>
<keyword evidence="5 10" id="KW-0547">Nucleotide-binding</keyword>
<dbReference type="FunFam" id="1.10.10.820:FF:000004">
    <property type="entry name" value="unconventional myosin-XVIIIa isoform X1"/>
    <property type="match status" value="1"/>
</dbReference>
<feature type="compositionally biased region" description="Low complexity" evidence="11">
    <location>
        <begin position="2986"/>
        <end position="3001"/>
    </location>
</feature>
<dbReference type="Pfam" id="PF00612">
    <property type="entry name" value="IQ"/>
    <property type="match status" value="1"/>
</dbReference>
<evidence type="ECO:0000256" key="5">
    <source>
        <dbReference type="ARBA" id="ARBA00022741"/>
    </source>
</evidence>
<evidence type="ECO:0000256" key="9">
    <source>
        <dbReference type="ARBA" id="ARBA00023175"/>
    </source>
</evidence>
<feature type="region of interest" description="Disordered" evidence="11">
    <location>
        <begin position="2664"/>
        <end position="2688"/>
    </location>
</feature>
<dbReference type="SUPFAM" id="SSF52540">
    <property type="entry name" value="P-loop containing nucleoside triphosphate hydrolases"/>
    <property type="match status" value="1"/>
</dbReference>
<keyword evidence="16" id="KW-1185">Reference proteome</keyword>
<dbReference type="SUPFAM" id="SSF56672">
    <property type="entry name" value="DNA/RNA polymerases"/>
    <property type="match status" value="1"/>
</dbReference>
<feature type="compositionally biased region" description="Basic and acidic residues" evidence="11">
    <location>
        <begin position="2285"/>
        <end position="2300"/>
    </location>
</feature>
<dbReference type="SUPFAM" id="SSF50156">
    <property type="entry name" value="PDZ domain-like"/>
    <property type="match status" value="1"/>
</dbReference>
<feature type="compositionally biased region" description="Polar residues" evidence="11">
    <location>
        <begin position="652"/>
        <end position="663"/>
    </location>
</feature>
<dbReference type="CDD" id="cd06747">
    <property type="entry name" value="PDZ_MYO18-like"/>
    <property type="match status" value="1"/>
</dbReference>
<dbReference type="GO" id="GO:0048731">
    <property type="term" value="P:system development"/>
    <property type="evidence" value="ECO:0007669"/>
    <property type="project" value="UniProtKB-ARBA"/>
</dbReference>
<feature type="binding site" evidence="10">
    <location>
        <begin position="1248"/>
        <end position="1255"/>
    </location>
    <ligand>
        <name>ATP</name>
        <dbReference type="ChEBI" id="CHEBI:30616"/>
    </ligand>
</feature>
<feature type="region of interest" description="Disordered" evidence="11">
    <location>
        <begin position="2907"/>
        <end position="3005"/>
    </location>
</feature>
<dbReference type="Proteomes" id="UP001274896">
    <property type="component" value="Unassembled WGS sequence"/>
</dbReference>
<feature type="compositionally biased region" description="Basic and acidic residues" evidence="11">
    <location>
        <begin position="3105"/>
        <end position="3130"/>
    </location>
</feature>
<keyword evidence="6 10" id="KW-0067">ATP-binding</keyword>
<dbReference type="FunFam" id="3.40.850.10:FF:000020">
    <property type="entry name" value="unconventional myosin-XVIIIa isoform X1"/>
    <property type="match status" value="1"/>
</dbReference>
<feature type="compositionally biased region" description="Basic and acidic residues" evidence="11">
    <location>
        <begin position="904"/>
        <end position="917"/>
    </location>
</feature>
<feature type="domain" description="PDZ" evidence="12">
    <location>
        <begin position="194"/>
        <end position="285"/>
    </location>
</feature>
<dbReference type="GO" id="GO:0003774">
    <property type="term" value="F:cytoskeletal motor activity"/>
    <property type="evidence" value="ECO:0007669"/>
    <property type="project" value="UniProtKB-UniRule"/>
</dbReference>
<feature type="domain" description="Reverse transcriptase" evidence="13">
    <location>
        <begin position="407"/>
        <end position="663"/>
    </location>
</feature>
<feature type="compositionally biased region" description="Polar residues" evidence="11">
    <location>
        <begin position="3215"/>
        <end position="3226"/>
    </location>
</feature>
<dbReference type="FunFam" id="1.20.58.530:FF:000011">
    <property type="entry name" value="unconventional myosin-XVIIIa isoform X2"/>
    <property type="match status" value="1"/>
</dbReference>
<dbReference type="CDD" id="cd01650">
    <property type="entry name" value="RT_nLTR_like"/>
    <property type="match status" value="1"/>
</dbReference>
<comment type="caution">
    <text evidence="10">Lacks conserved residue(s) required for the propagation of feature annotation.</text>
</comment>
<dbReference type="InterPro" id="IPR001478">
    <property type="entry name" value="PDZ"/>
</dbReference>
<feature type="compositionally biased region" description="Polar residues" evidence="11">
    <location>
        <begin position="739"/>
        <end position="760"/>
    </location>
</feature>
<dbReference type="Gene3D" id="1.20.120.720">
    <property type="entry name" value="Myosin VI head, motor domain, U50 subdomain"/>
    <property type="match status" value="1"/>
</dbReference>
<keyword evidence="7" id="KW-0175">Coiled coil</keyword>
<evidence type="ECO:0000256" key="2">
    <source>
        <dbReference type="ARBA" id="ARBA00008314"/>
    </source>
</evidence>
<feature type="region of interest" description="Disordered" evidence="11">
    <location>
        <begin position="784"/>
        <end position="960"/>
    </location>
</feature>
<dbReference type="Pfam" id="PF00595">
    <property type="entry name" value="PDZ"/>
    <property type="match status" value="1"/>
</dbReference>
<feature type="region of interest" description="Disordered" evidence="11">
    <location>
        <begin position="114"/>
        <end position="140"/>
    </location>
</feature>
<feature type="region of interest" description="Disordered" evidence="11">
    <location>
        <begin position="640"/>
        <end position="769"/>
    </location>
</feature>
<feature type="compositionally biased region" description="Polar residues" evidence="11">
    <location>
        <begin position="2784"/>
        <end position="2793"/>
    </location>
</feature>
<feature type="compositionally biased region" description="Basic and acidic residues" evidence="11">
    <location>
        <begin position="2809"/>
        <end position="2827"/>
    </location>
</feature>
<dbReference type="PRINTS" id="PR00193">
    <property type="entry name" value="MYOSINHEAVY"/>
</dbReference>
<dbReference type="Gene3D" id="1.10.10.820">
    <property type="match status" value="1"/>
</dbReference>
<feature type="compositionally biased region" description="Low complexity" evidence="11">
    <location>
        <begin position="3131"/>
        <end position="3140"/>
    </location>
</feature>
<name>A0AAE0QUF9_9TELE</name>
<dbReference type="Pfam" id="PF00078">
    <property type="entry name" value="RVT_1"/>
    <property type="match status" value="1"/>
</dbReference>
<organism evidence="15 16">
    <name type="scientific">Hemibagrus guttatus</name>
    <dbReference type="NCBI Taxonomy" id="175788"/>
    <lineage>
        <taxon>Eukaryota</taxon>
        <taxon>Metazoa</taxon>
        <taxon>Chordata</taxon>
        <taxon>Craniata</taxon>
        <taxon>Vertebrata</taxon>
        <taxon>Euteleostomi</taxon>
        <taxon>Actinopterygii</taxon>
        <taxon>Neopterygii</taxon>
        <taxon>Teleostei</taxon>
        <taxon>Ostariophysi</taxon>
        <taxon>Siluriformes</taxon>
        <taxon>Bagridae</taxon>
        <taxon>Hemibagrus</taxon>
    </lineage>
</organism>
<dbReference type="Gene3D" id="3.30.70.1590">
    <property type="match status" value="1"/>
</dbReference>
<feature type="compositionally biased region" description="Basic and acidic residues" evidence="11">
    <location>
        <begin position="2919"/>
        <end position="2932"/>
    </location>
</feature>
<dbReference type="PROSITE" id="PS51456">
    <property type="entry name" value="MYOSIN_MOTOR"/>
    <property type="match status" value="1"/>
</dbReference>
<dbReference type="Gene3D" id="1.20.58.530">
    <property type="match status" value="1"/>
</dbReference>
<dbReference type="InterPro" id="IPR000477">
    <property type="entry name" value="RT_dom"/>
</dbReference>
<feature type="compositionally biased region" description="Polar residues" evidence="11">
    <location>
        <begin position="125"/>
        <end position="140"/>
    </location>
</feature>